<gene>
    <name evidence="3" type="primary">LOC107785048</name>
</gene>
<evidence type="ECO:0000313" key="3">
    <source>
        <dbReference type="RefSeq" id="XP_016461755.1"/>
    </source>
</evidence>
<accession>A0A1S3ZBB6</accession>
<feature type="compositionally biased region" description="Basic and acidic residues" evidence="2">
    <location>
        <begin position="77"/>
        <end position="102"/>
    </location>
</feature>
<keyword evidence="1" id="KW-0175">Coiled coil</keyword>
<organism evidence="3">
    <name type="scientific">Nicotiana tabacum</name>
    <name type="common">Common tobacco</name>
    <dbReference type="NCBI Taxonomy" id="4097"/>
    <lineage>
        <taxon>Eukaryota</taxon>
        <taxon>Viridiplantae</taxon>
        <taxon>Streptophyta</taxon>
        <taxon>Embryophyta</taxon>
        <taxon>Tracheophyta</taxon>
        <taxon>Spermatophyta</taxon>
        <taxon>Magnoliopsida</taxon>
        <taxon>eudicotyledons</taxon>
        <taxon>Gunneridae</taxon>
        <taxon>Pentapetalae</taxon>
        <taxon>asterids</taxon>
        <taxon>lamiids</taxon>
        <taxon>Solanales</taxon>
        <taxon>Solanaceae</taxon>
        <taxon>Nicotianoideae</taxon>
        <taxon>Nicotianeae</taxon>
        <taxon>Nicotiana</taxon>
    </lineage>
</organism>
<dbReference type="PaxDb" id="4097-A0A1S3ZBB6"/>
<dbReference type="AlphaFoldDB" id="A0A1S3ZBB6"/>
<dbReference type="RefSeq" id="XP_016461755.1">
    <property type="nucleotide sequence ID" value="XM_016606269.1"/>
</dbReference>
<protein>
    <submittedName>
        <fullName evidence="3">Uveal autoantigen with coiled-coil domains and ankyrin repeats-like</fullName>
    </submittedName>
</protein>
<evidence type="ECO:0000256" key="1">
    <source>
        <dbReference type="SAM" id="Coils"/>
    </source>
</evidence>
<feature type="coiled-coil region" evidence="1">
    <location>
        <begin position="187"/>
        <end position="333"/>
    </location>
</feature>
<dbReference type="OrthoDB" id="1242987at2759"/>
<reference evidence="3" key="1">
    <citation type="submission" date="2025-08" db="UniProtKB">
        <authorList>
            <consortium name="RefSeq"/>
        </authorList>
    </citation>
    <scope>IDENTIFICATION</scope>
</reference>
<dbReference type="KEGG" id="nta:107785048"/>
<sequence>MRSAPPGGDTKSSVPKSGKDNKKKMASKPENPQDKKTPTLRLRKKLIHVDLDSTHLFLDDEENESEELALVTRTRKRIEVTKSSKPETLPRGEETPKKDSSKAPESPEIESASSEELKAVTIGHSNSLPSYYDEAIKDARALRTPDPSKVLEEDPFQDCFTRVEDAADLNDASTLFEEAHRLLSRDITKFKAELIQCEAELKKSLDEKKALRLLCIQKEEELKDLRADLAKAHKNKAELDKQLQQKLELIGQLRGEVDQVKVDYNQWKENMDRLPTDKEVALSQLASAEIQLRGAKLKNLAQAKKIEELEAKFAEIGAEVAEAKAEVKKMKATANKTITVYLKDAEAVQAKLRKASDWEKRVSDLAKCQSRREALEEIRA</sequence>
<evidence type="ECO:0000256" key="2">
    <source>
        <dbReference type="SAM" id="MobiDB-lite"/>
    </source>
</evidence>
<name>A0A1S3ZBB6_TOBAC</name>
<feature type="compositionally biased region" description="Low complexity" evidence="2">
    <location>
        <begin position="103"/>
        <end position="114"/>
    </location>
</feature>
<feature type="region of interest" description="Disordered" evidence="2">
    <location>
        <begin position="1"/>
        <end position="117"/>
    </location>
</feature>
<proteinExistence type="predicted"/>